<dbReference type="InterPro" id="IPR036249">
    <property type="entry name" value="Thioredoxin-like_sf"/>
</dbReference>
<evidence type="ECO:0000313" key="3">
    <source>
        <dbReference type="EMBL" id="MVZ61056.1"/>
    </source>
</evidence>
<dbReference type="AlphaFoldDB" id="A0A6N8KVD7"/>
<dbReference type="PROSITE" id="PS00194">
    <property type="entry name" value="THIOREDOXIN_1"/>
    <property type="match status" value="1"/>
</dbReference>
<dbReference type="Pfam" id="PF00578">
    <property type="entry name" value="AhpC-TSA"/>
    <property type="match status" value="1"/>
</dbReference>
<protein>
    <submittedName>
        <fullName evidence="3">Redoxin domain-containing protein</fullName>
    </submittedName>
</protein>
<gene>
    <name evidence="3" type="ORF">GQF63_03370</name>
</gene>
<proteinExistence type="predicted"/>
<dbReference type="PROSITE" id="PS51352">
    <property type="entry name" value="THIOREDOXIN_2"/>
    <property type="match status" value="1"/>
</dbReference>
<dbReference type="PANTHER" id="PTHR42852:SF13">
    <property type="entry name" value="PROTEIN DIPZ"/>
    <property type="match status" value="1"/>
</dbReference>
<comment type="caution">
    <text evidence="3">The sequence shown here is derived from an EMBL/GenBank/DDBJ whole genome shotgun (WGS) entry which is preliminary data.</text>
</comment>
<accession>A0A6N8KVD7</accession>
<dbReference type="PANTHER" id="PTHR42852">
    <property type="entry name" value="THIOL:DISULFIDE INTERCHANGE PROTEIN DSBE"/>
    <property type="match status" value="1"/>
</dbReference>
<evidence type="ECO:0000256" key="1">
    <source>
        <dbReference type="ARBA" id="ARBA00023284"/>
    </source>
</evidence>
<dbReference type="InterPro" id="IPR000866">
    <property type="entry name" value="AhpC/TSA"/>
</dbReference>
<dbReference type="RefSeq" id="WP_160367702.1">
    <property type="nucleotide sequence ID" value="NZ_WSQA01000002.1"/>
</dbReference>
<keyword evidence="4" id="KW-1185">Reference proteome</keyword>
<dbReference type="CDD" id="cd02966">
    <property type="entry name" value="TlpA_like_family"/>
    <property type="match status" value="1"/>
</dbReference>
<dbReference type="InterPro" id="IPR050553">
    <property type="entry name" value="Thioredoxin_ResA/DsbE_sf"/>
</dbReference>
<keyword evidence="1" id="KW-0676">Redox-active center</keyword>
<evidence type="ECO:0000259" key="2">
    <source>
        <dbReference type="PROSITE" id="PS51352"/>
    </source>
</evidence>
<dbReference type="InterPro" id="IPR013766">
    <property type="entry name" value="Thioredoxin_domain"/>
</dbReference>
<dbReference type="OrthoDB" id="634996at2"/>
<dbReference type="InterPro" id="IPR017937">
    <property type="entry name" value="Thioredoxin_CS"/>
</dbReference>
<sequence>MRRFGIIIFCCLISSLGIAQKKAPSSLQEISVYQEKFSNAKDLKSTLALADSFQQDFPKEHFEKFHFFTDQVYVRLIGKLEQYQHNNRYFYIKELVSSDFRRAALKNMPKKQWKTKDAKKDIKALKERLAQEAKPLPLDVYRFAEYLEFAKSPKEAYDFLQNYPELQANPLAYPALFINLYNKNGMPEKALPIFSDLIKKGNASDEVKAKARETFKAIHGDDAGYQAYYEGLIAEIRQAKYAALKDKAVDYKAPDFQLVDLNGKSVSLADLAGKIVILDFWATWCGPCLASFPTMHKLLKIYQDNPDVVLLFINTGEKDMDTSKRVALIQETLKKRGVELPVLLDEKKGNGYAALSAYGVKGIPAQFMIDKKGKVRYKLNGFDGSSDGLIQEIKLMIESLQ</sequence>
<dbReference type="GO" id="GO:0016209">
    <property type="term" value="F:antioxidant activity"/>
    <property type="evidence" value="ECO:0007669"/>
    <property type="project" value="InterPro"/>
</dbReference>
<organism evidence="3 4">
    <name type="scientific">Sphingobacterium humi</name>
    <dbReference type="NCBI Taxonomy" id="1796905"/>
    <lineage>
        <taxon>Bacteria</taxon>
        <taxon>Pseudomonadati</taxon>
        <taxon>Bacteroidota</taxon>
        <taxon>Sphingobacteriia</taxon>
        <taxon>Sphingobacteriales</taxon>
        <taxon>Sphingobacteriaceae</taxon>
        <taxon>Sphingobacterium</taxon>
    </lineage>
</organism>
<reference evidence="3 4" key="1">
    <citation type="submission" date="2019-12" db="EMBL/GenBank/DDBJ databases">
        <authorList>
            <person name="Dong K."/>
        </authorList>
    </citation>
    <scope>NUCLEOTIDE SEQUENCE [LARGE SCALE GENOMIC DNA]</scope>
    <source>
        <strain evidence="3 4">JCM 31225</strain>
    </source>
</reference>
<evidence type="ECO:0000313" key="4">
    <source>
        <dbReference type="Proteomes" id="UP000435036"/>
    </source>
</evidence>
<dbReference type="SUPFAM" id="SSF52833">
    <property type="entry name" value="Thioredoxin-like"/>
    <property type="match status" value="1"/>
</dbReference>
<dbReference type="GO" id="GO:0016491">
    <property type="term" value="F:oxidoreductase activity"/>
    <property type="evidence" value="ECO:0007669"/>
    <property type="project" value="InterPro"/>
</dbReference>
<feature type="domain" description="Thioredoxin" evidence="2">
    <location>
        <begin position="247"/>
        <end position="401"/>
    </location>
</feature>
<name>A0A6N8KVD7_9SPHI</name>
<dbReference type="EMBL" id="WSQA01000002">
    <property type="protein sequence ID" value="MVZ61056.1"/>
    <property type="molecule type" value="Genomic_DNA"/>
</dbReference>
<dbReference type="Gene3D" id="3.40.30.10">
    <property type="entry name" value="Glutaredoxin"/>
    <property type="match status" value="1"/>
</dbReference>
<dbReference type="Proteomes" id="UP000435036">
    <property type="component" value="Unassembled WGS sequence"/>
</dbReference>